<keyword evidence="2" id="KW-1185">Reference proteome</keyword>
<organism evidence="1 2">
    <name type="scientific">Desulfonatronum thiosulfatophilum</name>
    <dbReference type="NCBI Taxonomy" id="617002"/>
    <lineage>
        <taxon>Bacteria</taxon>
        <taxon>Pseudomonadati</taxon>
        <taxon>Thermodesulfobacteriota</taxon>
        <taxon>Desulfovibrionia</taxon>
        <taxon>Desulfovibrionales</taxon>
        <taxon>Desulfonatronaceae</taxon>
        <taxon>Desulfonatronum</taxon>
    </lineage>
</organism>
<dbReference type="OrthoDB" id="5471202at2"/>
<reference evidence="1 2" key="1">
    <citation type="submission" date="2016-10" db="EMBL/GenBank/DDBJ databases">
        <authorList>
            <person name="de Groot N.N."/>
        </authorList>
    </citation>
    <scope>NUCLEOTIDE SEQUENCE [LARGE SCALE GENOMIC DNA]</scope>
    <source>
        <strain evidence="1 2">ASO4-2</strain>
    </source>
</reference>
<proteinExistence type="predicted"/>
<dbReference type="EMBL" id="FMXO01000004">
    <property type="protein sequence ID" value="SDB16959.1"/>
    <property type="molecule type" value="Genomic_DNA"/>
</dbReference>
<sequence length="131" mass="14756">MSENSIIHAFDASGKRLGVFIPSSLWDQLDNPIKNALANPVIKPKQVKEPIADWETLVACWDFPYPVDKDVNCQHCGITTEDWQHDTPRKFHLKAANLGGLVSFECCACHARIRKNHFKDVIEVSCTPPND</sequence>
<accession>A0A1G6B8S2</accession>
<dbReference type="STRING" id="617002.SAMN05660653_00796"/>
<dbReference type="Proteomes" id="UP000198771">
    <property type="component" value="Unassembled WGS sequence"/>
</dbReference>
<dbReference type="AlphaFoldDB" id="A0A1G6B8S2"/>
<protein>
    <submittedName>
        <fullName evidence="1">Uncharacterized protein</fullName>
    </submittedName>
</protein>
<evidence type="ECO:0000313" key="2">
    <source>
        <dbReference type="Proteomes" id="UP000198771"/>
    </source>
</evidence>
<name>A0A1G6B8S2_9BACT</name>
<dbReference type="RefSeq" id="WP_092117477.1">
    <property type="nucleotide sequence ID" value="NZ_FMXO01000004.1"/>
</dbReference>
<evidence type="ECO:0000313" key="1">
    <source>
        <dbReference type="EMBL" id="SDB16959.1"/>
    </source>
</evidence>
<gene>
    <name evidence="1" type="ORF">SAMN05660653_00796</name>
</gene>